<sequence length="790" mass="90776">MREMVEQFAADYSAAEQSLKGTEDDQSSIHFPTVFLFIGDETEQAIEPMMKSNTLRWANHAGVVYGHVSSGSSAREATVANLFTIPLSGLAPQGEDKRLIRARIGSGFHQAADGLGLLNRTLRQMNDTIGDYGRMYASFDRLHLAVITRADDPMNVLVPDITLLAQSIFGTLFKSVQMDLFVLLQEREQSDSYGYAAATGISFLREIERFQSSAFSYRAPLLQAGDGLTIPVEHQSAPLFDLVYLLSDRNEKGMSPYNGMEQNYEIICRILLLKNRSQREMNLQFNGESYNNTSFKHSLMAESGRLGLVSAGLAKVHRPSYAIALTVLYHLFDQVIVRLQSGAELSAADKLRFFGVDAHTLSARSKERVPQPDRLADMKGLITSGVRYDELRGMTLSQAEHALYGSSCEAFFNQHFVQTAKQQLDGMDVAGAIKRTLSRSMSEEPRISFYHLYKWTDESHGRGEVIGSVQEKIRELSRAIEDIQEELVQLYDSRVEDLKFQRVPFMDKRNVRSLIHTFLDQVYGLRYERLKLETELVIYRRYAAELEQLNQWYRVRIERLHDLRAQLKTKAKQSISLGDDYIGQNVFDYYERVTADALHELEEKRGASILFEERYIGNVGDLLEQEESVFIERLIVVCRRDILTTSRFVLSFEEELLHRANVSVSYTNRQALPKEELFQQLYRMLEENAAIHIRLFDYTHKHRYEEKYIFGDRSSEFIRYAFGLDESSRIHKLGCLHENRSSGVEKLHLMGGFHMEDMMYYRNAKAFYDAYVQDGYKFHSTDESELPDLH</sequence>
<reference evidence="2 3" key="1">
    <citation type="submission" date="2018-08" db="EMBL/GenBank/DDBJ databases">
        <title>Paenibacillus sp. M4BSY-1, whole genome shotgun sequence.</title>
        <authorList>
            <person name="Tuo L."/>
        </authorList>
    </citation>
    <scope>NUCLEOTIDE SEQUENCE [LARGE SCALE GENOMIC DNA]</scope>
    <source>
        <strain evidence="2 3">M4BSY-1</strain>
    </source>
</reference>
<name>A0A371PN49_9BACL</name>
<accession>A0A371PN49</accession>
<evidence type="ECO:0000313" key="3">
    <source>
        <dbReference type="Proteomes" id="UP000261905"/>
    </source>
</evidence>
<gene>
    <name evidence="2" type="ORF">DX130_11690</name>
</gene>
<keyword evidence="2" id="KW-0396">Initiation factor</keyword>
<dbReference type="AlphaFoldDB" id="A0A371PN49"/>
<organism evidence="2 3">
    <name type="scientific">Paenibacillus paeoniae</name>
    <dbReference type="NCBI Taxonomy" id="2292705"/>
    <lineage>
        <taxon>Bacteria</taxon>
        <taxon>Bacillati</taxon>
        <taxon>Bacillota</taxon>
        <taxon>Bacilli</taxon>
        <taxon>Bacillales</taxon>
        <taxon>Paenibacillaceae</taxon>
        <taxon>Paenibacillus</taxon>
    </lineage>
</organism>
<dbReference type="GO" id="GO:0003743">
    <property type="term" value="F:translation initiation factor activity"/>
    <property type="evidence" value="ECO:0007669"/>
    <property type="project" value="UniProtKB-KW"/>
</dbReference>
<dbReference type="Proteomes" id="UP000261905">
    <property type="component" value="Unassembled WGS sequence"/>
</dbReference>
<keyword evidence="2" id="KW-0648">Protein biosynthesis</keyword>
<evidence type="ECO:0000256" key="1">
    <source>
        <dbReference type="SAM" id="Coils"/>
    </source>
</evidence>
<evidence type="ECO:0000313" key="2">
    <source>
        <dbReference type="EMBL" id="REK77622.1"/>
    </source>
</evidence>
<feature type="coiled-coil region" evidence="1">
    <location>
        <begin position="466"/>
        <end position="493"/>
    </location>
</feature>
<keyword evidence="1" id="KW-0175">Coiled coil</keyword>
<keyword evidence="3" id="KW-1185">Reference proteome</keyword>
<proteinExistence type="predicted"/>
<comment type="caution">
    <text evidence="2">The sequence shown here is derived from an EMBL/GenBank/DDBJ whole genome shotgun (WGS) entry which is preliminary data.</text>
</comment>
<dbReference type="OrthoDB" id="1871252at2"/>
<protein>
    <submittedName>
        <fullName evidence="2">Transcription initiation factor TFIID</fullName>
    </submittedName>
</protein>
<dbReference type="EMBL" id="QUBQ01000001">
    <property type="protein sequence ID" value="REK77622.1"/>
    <property type="molecule type" value="Genomic_DNA"/>
</dbReference>